<proteinExistence type="predicted"/>
<accession>S4PED8</accession>
<evidence type="ECO:0000313" key="1">
    <source>
        <dbReference type="EMBL" id="JAA87998.1"/>
    </source>
</evidence>
<reference evidence="1" key="2">
    <citation type="submission" date="2013-05" db="EMBL/GenBank/DDBJ databases">
        <authorList>
            <person name="Carter J.-M."/>
            <person name="Baker S.C."/>
            <person name="Pink R."/>
            <person name="Carter D.R.F."/>
            <person name="Collins A."/>
            <person name="Tomlin J."/>
            <person name="Gibbs M."/>
            <person name="Breuker C.J."/>
        </authorList>
    </citation>
    <scope>NUCLEOTIDE SEQUENCE</scope>
    <source>
        <tissue evidence="1">Ovary</tissue>
    </source>
</reference>
<name>S4PED8_9NEOP</name>
<organism evidence="1">
    <name type="scientific">Pararge aegeria</name>
    <name type="common">speckled wood butterfly</name>
    <dbReference type="NCBI Taxonomy" id="116150"/>
    <lineage>
        <taxon>Eukaryota</taxon>
        <taxon>Metazoa</taxon>
        <taxon>Ecdysozoa</taxon>
        <taxon>Arthropoda</taxon>
        <taxon>Hexapoda</taxon>
        <taxon>Insecta</taxon>
        <taxon>Pterygota</taxon>
        <taxon>Neoptera</taxon>
        <taxon>Endopterygota</taxon>
        <taxon>Lepidoptera</taxon>
        <taxon>Glossata</taxon>
        <taxon>Ditrysia</taxon>
        <taxon>Papilionoidea</taxon>
        <taxon>Nymphalidae</taxon>
        <taxon>Satyrinae</taxon>
        <taxon>Satyrini</taxon>
        <taxon>Parargina</taxon>
        <taxon>Pararge</taxon>
    </lineage>
</organism>
<protein>
    <submittedName>
        <fullName evidence="1">Uncharacterized protein</fullName>
    </submittedName>
</protein>
<reference evidence="1" key="1">
    <citation type="journal article" date="2013" name="BMC Genomics">
        <title>Unscrambling butterfly oogenesis.</title>
        <authorList>
            <person name="Carter J.M."/>
            <person name="Baker S.C."/>
            <person name="Pink R."/>
            <person name="Carter D.R."/>
            <person name="Collins A."/>
            <person name="Tomlin J."/>
            <person name="Gibbs M."/>
            <person name="Breuker C.J."/>
        </authorList>
    </citation>
    <scope>NUCLEOTIDE SEQUENCE</scope>
    <source>
        <tissue evidence="1">Ovary</tissue>
    </source>
</reference>
<sequence length="70" mass="8038">MTFFYFETKNTITFQITLKPSHQNVCEIPGSDESHKCHPFHNVFCGTGRQDVLTCQFISGFVYRCSTPSK</sequence>
<dbReference type="AlphaFoldDB" id="S4PED8"/>
<dbReference type="EMBL" id="GAIX01004562">
    <property type="protein sequence ID" value="JAA87998.1"/>
    <property type="molecule type" value="Transcribed_RNA"/>
</dbReference>